<organism evidence="1 2">
    <name type="scientific">Actinomyces oris</name>
    <dbReference type="NCBI Taxonomy" id="544580"/>
    <lineage>
        <taxon>Bacteria</taxon>
        <taxon>Bacillati</taxon>
        <taxon>Actinomycetota</taxon>
        <taxon>Actinomycetes</taxon>
        <taxon>Actinomycetales</taxon>
        <taxon>Actinomycetaceae</taxon>
        <taxon>Actinomyces</taxon>
    </lineage>
</organism>
<evidence type="ECO:0000313" key="1">
    <source>
        <dbReference type="EMBL" id="OLO50729.1"/>
    </source>
</evidence>
<accession>A0A1Q8VRK5</accession>
<dbReference type="EMBL" id="MSKL01000006">
    <property type="protein sequence ID" value="OLO50729.1"/>
    <property type="molecule type" value="Genomic_DNA"/>
</dbReference>
<protein>
    <submittedName>
        <fullName evidence="1">Uncharacterized protein</fullName>
    </submittedName>
</protein>
<dbReference type="Proteomes" id="UP000186394">
    <property type="component" value="Unassembled WGS sequence"/>
</dbReference>
<sequence length="104" mass="11401">MDHGSSRDCEDCSQKTLCQTYGCGPQCVAGCASESIHEGVLPEFPYASGSAMLVLLVNSCTDLFDDCTVRQLTDLFLKLINENGKLFVLSVVLQHKIAVDYYDD</sequence>
<gene>
    <name evidence="1" type="ORF">BKH28_02605</name>
</gene>
<name>A0A1Q8VRK5_9ACTO</name>
<comment type="caution">
    <text evidence="1">The sequence shown here is derived from an EMBL/GenBank/DDBJ whole genome shotgun (WGS) entry which is preliminary data.</text>
</comment>
<proteinExistence type="predicted"/>
<reference evidence="1 2" key="1">
    <citation type="submission" date="2016-12" db="EMBL/GenBank/DDBJ databases">
        <title>Genomic comparison of strains in the 'Actinomyces naeslundii' group.</title>
        <authorList>
            <person name="Mughal S.R."/>
            <person name="Do T."/>
            <person name="Gilbert S.C."/>
            <person name="Witherden E.A."/>
            <person name="Didelot X."/>
            <person name="Beighton D."/>
        </authorList>
    </citation>
    <scope>NUCLEOTIDE SEQUENCE [LARGE SCALE GENOMIC DNA]</scope>
    <source>
        <strain evidence="1 2">P6N</strain>
    </source>
</reference>
<dbReference type="AlphaFoldDB" id="A0A1Q8VRK5"/>
<evidence type="ECO:0000313" key="2">
    <source>
        <dbReference type="Proteomes" id="UP000186394"/>
    </source>
</evidence>